<dbReference type="SUPFAM" id="SSF53098">
    <property type="entry name" value="Ribonuclease H-like"/>
    <property type="match status" value="1"/>
</dbReference>
<dbReference type="Proteomes" id="UP000014978">
    <property type="component" value="Unassembled WGS sequence"/>
</dbReference>
<keyword evidence="6 15" id="KW-0235">DNA replication</keyword>
<keyword evidence="11 15" id="KW-0408">Iron</keyword>
<keyword evidence="18" id="KW-1185">Reference proteome</keyword>
<dbReference type="HOGENOM" id="CLU_000556_1_1_1"/>
<comment type="similarity">
    <text evidence="2 15">Belongs to the DNA polymerase type-B family.</text>
</comment>
<dbReference type="Gene3D" id="1.10.287.690">
    <property type="entry name" value="Helix hairpin bin"/>
    <property type="match status" value="1"/>
</dbReference>
<accession>S7XQ05</accession>
<dbReference type="Pfam" id="PF03104">
    <property type="entry name" value="DNA_pol_B_exo1"/>
    <property type="match status" value="1"/>
</dbReference>
<feature type="domain" description="DNA polymerase epsilon catalytic subunit A C-terminal" evidence="16">
    <location>
        <begin position="1213"/>
        <end position="1520"/>
    </location>
</feature>
<keyword evidence="10 15" id="KW-0239">DNA-directed DNA polymerase</keyword>
<name>S7XQ05_SPRLO</name>
<dbReference type="EMBL" id="ATCN01001072">
    <property type="protein sequence ID" value="EPR78048.1"/>
    <property type="molecule type" value="Genomic_DNA"/>
</dbReference>
<dbReference type="SMART" id="SM01159">
    <property type="entry name" value="DUF1744"/>
    <property type="match status" value="1"/>
</dbReference>
<dbReference type="Gene3D" id="1.10.132.60">
    <property type="entry name" value="DNA polymerase family B, C-terminal domain"/>
    <property type="match status" value="1"/>
</dbReference>
<keyword evidence="4 15" id="KW-0808">Transferase</keyword>
<dbReference type="InterPro" id="IPR006172">
    <property type="entry name" value="DNA-dir_DNA_pol_B"/>
</dbReference>
<evidence type="ECO:0000256" key="13">
    <source>
        <dbReference type="ARBA" id="ARBA00023125"/>
    </source>
</evidence>
<dbReference type="SMART" id="SM00486">
    <property type="entry name" value="POLBc"/>
    <property type="match status" value="1"/>
</dbReference>
<dbReference type="InterPro" id="IPR042087">
    <property type="entry name" value="DNA_pol_B_thumb"/>
</dbReference>
<dbReference type="EC" id="2.7.7.7" evidence="15"/>
<comment type="caution">
    <text evidence="17">The sequence shown here is derived from an EMBL/GenBank/DDBJ whole genome shotgun (WGS) entry which is preliminary data.</text>
</comment>
<dbReference type="InterPro" id="IPR036397">
    <property type="entry name" value="RNaseH_sf"/>
</dbReference>
<dbReference type="GO" id="GO:0000278">
    <property type="term" value="P:mitotic cell cycle"/>
    <property type="evidence" value="ECO:0007669"/>
    <property type="project" value="TreeGrafter"/>
</dbReference>
<evidence type="ECO:0000313" key="17">
    <source>
        <dbReference type="EMBL" id="EPR78048.1"/>
    </source>
</evidence>
<dbReference type="InterPro" id="IPR055191">
    <property type="entry name" value="POL2_thumb"/>
</dbReference>
<keyword evidence="9 15" id="KW-0862">Zinc</keyword>
<dbReference type="GO" id="GO:0000166">
    <property type="term" value="F:nucleotide binding"/>
    <property type="evidence" value="ECO:0007669"/>
    <property type="project" value="InterPro"/>
</dbReference>
<evidence type="ECO:0000256" key="9">
    <source>
        <dbReference type="ARBA" id="ARBA00022833"/>
    </source>
</evidence>
<keyword evidence="14 15" id="KW-0539">Nucleus</keyword>
<dbReference type="GO" id="GO:0045004">
    <property type="term" value="P:DNA replication proofreading"/>
    <property type="evidence" value="ECO:0007669"/>
    <property type="project" value="TreeGrafter"/>
</dbReference>
<dbReference type="GO" id="GO:0008270">
    <property type="term" value="F:zinc ion binding"/>
    <property type="evidence" value="ECO:0007669"/>
    <property type="project" value="UniProtKB-KW"/>
</dbReference>
<dbReference type="InterPro" id="IPR029703">
    <property type="entry name" value="POL2"/>
</dbReference>
<organism evidence="17 18">
    <name type="scientific">Spraguea lophii (strain 42_110)</name>
    <name type="common">Microsporidian parasite</name>
    <dbReference type="NCBI Taxonomy" id="1358809"/>
    <lineage>
        <taxon>Eukaryota</taxon>
        <taxon>Fungi</taxon>
        <taxon>Fungi incertae sedis</taxon>
        <taxon>Microsporidia</taxon>
        <taxon>Spragueidae</taxon>
        <taxon>Spraguea</taxon>
    </lineage>
</organism>
<evidence type="ECO:0000256" key="3">
    <source>
        <dbReference type="ARBA" id="ARBA00022485"/>
    </source>
</evidence>
<evidence type="ECO:0000256" key="11">
    <source>
        <dbReference type="ARBA" id="ARBA00023004"/>
    </source>
</evidence>
<dbReference type="GO" id="GO:0003887">
    <property type="term" value="F:DNA-directed DNA polymerase activity"/>
    <property type="evidence" value="ECO:0007669"/>
    <property type="project" value="UniProtKB-KW"/>
</dbReference>
<comment type="subcellular location">
    <subcellularLocation>
        <location evidence="1 15">Nucleus</location>
    </subcellularLocation>
</comment>
<dbReference type="Pfam" id="PF08490">
    <property type="entry name" value="DUF1744"/>
    <property type="match status" value="1"/>
</dbReference>
<comment type="cofactor">
    <cofactor evidence="15">
        <name>[4Fe-4S] cluster</name>
        <dbReference type="ChEBI" id="CHEBI:49883"/>
    </cofactor>
</comment>
<evidence type="ECO:0000256" key="6">
    <source>
        <dbReference type="ARBA" id="ARBA00022705"/>
    </source>
</evidence>
<keyword evidence="13 15" id="KW-0238">DNA-binding</keyword>
<reference evidence="18" key="1">
    <citation type="journal article" date="2013" name="PLoS Genet.">
        <title>The genome of Spraguea lophii and the basis of host-microsporidian interactions.</title>
        <authorList>
            <person name="Campbell S.E."/>
            <person name="Williams T.A."/>
            <person name="Yousuf A."/>
            <person name="Soanes D.M."/>
            <person name="Paszkiewicz K.H."/>
            <person name="Williams B.A.P."/>
        </authorList>
    </citation>
    <scope>NUCLEOTIDE SEQUENCE [LARGE SCALE GENOMIC DNA]</scope>
    <source>
        <strain evidence="18">42_110</strain>
    </source>
</reference>
<dbReference type="GO" id="GO:0006272">
    <property type="term" value="P:leading strand elongation"/>
    <property type="evidence" value="ECO:0007669"/>
    <property type="project" value="TreeGrafter"/>
</dbReference>
<evidence type="ECO:0000313" key="18">
    <source>
        <dbReference type="Proteomes" id="UP000014978"/>
    </source>
</evidence>
<gene>
    <name evidence="17" type="ORF">SLOPH_291</name>
</gene>
<protein>
    <recommendedName>
        <fullName evidence="15">DNA polymerase epsilon catalytic subunit</fullName>
        <ecNumber evidence="15">2.7.7.7</ecNumber>
    </recommendedName>
</protein>
<proteinExistence type="inferred from homology"/>
<dbReference type="GO" id="GO:0006297">
    <property type="term" value="P:nucleotide-excision repair, DNA gap filling"/>
    <property type="evidence" value="ECO:0007669"/>
    <property type="project" value="TreeGrafter"/>
</dbReference>
<dbReference type="PANTHER" id="PTHR10670:SF0">
    <property type="entry name" value="DNA POLYMERASE EPSILON CATALYTIC SUBUNIT A"/>
    <property type="match status" value="1"/>
</dbReference>
<feature type="non-terminal residue" evidence="17">
    <location>
        <position position="1753"/>
    </location>
</feature>
<dbReference type="FunFam" id="3.30.420.10:FF:000010">
    <property type="entry name" value="DNA polymerase epsilon catalytic subunit"/>
    <property type="match status" value="1"/>
</dbReference>
<dbReference type="PANTHER" id="PTHR10670">
    <property type="entry name" value="DNA POLYMERASE EPSILON CATALYTIC SUBUNIT A"/>
    <property type="match status" value="1"/>
</dbReference>
<dbReference type="InterPro" id="IPR043502">
    <property type="entry name" value="DNA/RNA_pol_sf"/>
</dbReference>
<dbReference type="GO" id="GO:0051539">
    <property type="term" value="F:4 iron, 4 sulfur cluster binding"/>
    <property type="evidence" value="ECO:0007669"/>
    <property type="project" value="UniProtKB-KW"/>
</dbReference>
<evidence type="ECO:0000256" key="15">
    <source>
        <dbReference type="RuleBase" id="RU365029"/>
    </source>
</evidence>
<dbReference type="InterPro" id="IPR006133">
    <property type="entry name" value="DNA-dir_DNA_pol_B_exonuc"/>
</dbReference>
<dbReference type="GO" id="GO:0008622">
    <property type="term" value="C:epsilon DNA polymerase complex"/>
    <property type="evidence" value="ECO:0007669"/>
    <property type="project" value="InterPro"/>
</dbReference>
<evidence type="ECO:0000256" key="5">
    <source>
        <dbReference type="ARBA" id="ARBA00022695"/>
    </source>
</evidence>
<dbReference type="InterPro" id="IPR012337">
    <property type="entry name" value="RNaseH-like_sf"/>
</dbReference>
<dbReference type="Gene3D" id="3.30.420.10">
    <property type="entry name" value="Ribonuclease H-like superfamily/Ribonuclease H"/>
    <property type="match status" value="1"/>
</dbReference>
<comment type="catalytic activity">
    <reaction evidence="15">
        <text>DNA(n) + a 2'-deoxyribonucleoside 5'-triphosphate = DNA(n+1) + diphosphate</text>
        <dbReference type="Rhea" id="RHEA:22508"/>
        <dbReference type="Rhea" id="RHEA-COMP:17339"/>
        <dbReference type="Rhea" id="RHEA-COMP:17340"/>
        <dbReference type="ChEBI" id="CHEBI:33019"/>
        <dbReference type="ChEBI" id="CHEBI:61560"/>
        <dbReference type="ChEBI" id="CHEBI:173112"/>
        <dbReference type="EC" id="2.7.7.7"/>
    </reaction>
</comment>
<evidence type="ECO:0000256" key="7">
    <source>
        <dbReference type="ARBA" id="ARBA00022723"/>
    </source>
</evidence>
<keyword evidence="8 15" id="KW-0863">Zinc-finger</keyword>
<dbReference type="InterPro" id="IPR013697">
    <property type="entry name" value="DNA_pol_e_suA_C"/>
</dbReference>
<evidence type="ECO:0000256" key="4">
    <source>
        <dbReference type="ARBA" id="ARBA00022679"/>
    </source>
</evidence>
<evidence type="ECO:0000256" key="8">
    <source>
        <dbReference type="ARBA" id="ARBA00022771"/>
    </source>
</evidence>
<evidence type="ECO:0000256" key="1">
    <source>
        <dbReference type="ARBA" id="ARBA00004123"/>
    </source>
</evidence>
<dbReference type="InParanoid" id="S7XQ05"/>
<dbReference type="FunCoup" id="S7XQ05">
    <property type="interactions" value="137"/>
</dbReference>
<keyword evidence="12 15" id="KW-0411">Iron-sulfur</keyword>
<dbReference type="GO" id="GO:0006287">
    <property type="term" value="P:base-excision repair, gap-filling"/>
    <property type="evidence" value="ECO:0007669"/>
    <property type="project" value="TreeGrafter"/>
</dbReference>
<evidence type="ECO:0000256" key="2">
    <source>
        <dbReference type="ARBA" id="ARBA00005755"/>
    </source>
</evidence>
<dbReference type="OMA" id="VRKFRDQ"/>
<dbReference type="VEuPathDB" id="MicrosporidiaDB:SLOPH_291"/>
<evidence type="ECO:0000256" key="12">
    <source>
        <dbReference type="ARBA" id="ARBA00023014"/>
    </source>
</evidence>
<keyword evidence="3 15" id="KW-0004">4Fe-4S</keyword>
<dbReference type="GO" id="GO:0008310">
    <property type="term" value="F:single-stranded DNA 3'-5' DNA exonuclease activity"/>
    <property type="evidence" value="ECO:0007669"/>
    <property type="project" value="TreeGrafter"/>
</dbReference>
<keyword evidence="7 15" id="KW-0479">Metal-binding</keyword>
<dbReference type="Gene3D" id="3.90.1600.10">
    <property type="entry name" value="Palm domain of DNA polymerase"/>
    <property type="match status" value="1"/>
</dbReference>
<dbReference type="STRING" id="1358809.S7XQ05"/>
<keyword evidence="5 15" id="KW-0548">Nucleotidyltransferase</keyword>
<evidence type="ECO:0000259" key="16">
    <source>
        <dbReference type="SMART" id="SM01159"/>
    </source>
</evidence>
<evidence type="ECO:0000256" key="10">
    <source>
        <dbReference type="ARBA" id="ARBA00022932"/>
    </source>
</evidence>
<dbReference type="SUPFAM" id="SSF56672">
    <property type="entry name" value="DNA/RNA polymerases"/>
    <property type="match status" value="1"/>
</dbReference>
<sequence>MQDSLFEKFGYELYAGDDIEGWLFNYNIEKLPDSSLIAILYFITEKGNVYCKIPFYPHFLVESDNLDADEETLKRKYFIEKIERVYKKDLSKPNHINEEEKEYLKVYFYNENNFLKTVKDLKCKKKNTNTFSLFYDKERKESGFIILEYDIAYEILLPLELNVRVGKWYHIKNNIFHESSKIEFPKLKIMAFDIETTKSPLKFPTPEKDQIMMISLSFGDEGLLITNRNVVSEDIRPFEYCPKEDISGKFDIANEKNEELLLLRFLRIIQEKKPNILTTFNGNFFDFPFIEKRLQKYGLDISDIGIVYKAESYTSNFIIHLDCFRWVQRDSYLPMGSQGLKKVTQIKLGYFPDEIDPEEMVGMAKSDPDKLASYSVSDAVATYFLYMKYVHPFIFSLSSLIPYPSFEVLSKGSGTLCEALLISEALNRNIIIPSKKKEGDNIFYYKDGVKYLAENLSYIGGHVECLKTGIYREDFEYGFSVELENIEKIKQFIKENYEDVDKHLENIDQWIKDKSESDDVKRTKRNKLIFNDRPYIYHLDVGAMYPNIILTHKLQPTGVVTEDHCIKCDFYSENSCKKKMKWKLRANYYPATLEEYKMIGLNIEDKENINKIKEYNKNIYGKLSCEDIVDVENIVCQREDPFFVDTVRKFRDQRYYYKNKLKELKKEKNPNNNLLIVFESLQVAHKVILNSFYGYAMRKGSRWYSMEMAAMVCNVGGAIIKTAREWVDNIGITLELDTDGIWCLVPQSFNWIVNNKNILKDYLNRIMIENFTNHEYQERIENTNTYKIKSVNSIEFELDGPYKAMILPSSIEKGKNIKKKYVVINMKNKISELKGFEFKRRGELNLIKKFQEEIFNSFTIGSNLQECYKELENITRDYLCLINNKGEDITDDEIFHMFSESKNMSKTFYEYEGRKTLSTVTLKKLSDIIGDEILNERNIKCEFIISKYPFDEPVANRTIPTIVFSVEEEIRKKILKKWIKKNIDSDDIRELIDWSYYKQRLETVILKIIKIPAWKQNINILEEVEVPDWIKKHQKNTLEDYFILEENKEEKNVKNNLENVPEPLDLEKINTIDLNTEEYKKYILNNKNKWVELFEKTKDYISIVKIEIKESIKIFYLHKDTNQYKEIEKYYILLFNNKYVLVSKQEYEEKKEYFNHYLIQDHRVIDPSYFMVDTNNKIFKKLFDMETKLPINTDIKNHHIIFLISLDNKILVKDRKTYILTKNKKEIKNKKVEVRECNIKREIKKVIKNKKIIIVSKKDQQIKQLIPNNITEYIILELNTERKITVGLDEEYLFKELNFLENEYNRLQTISSLGIPLANIDNNLLDILYFHHLNYDNYQDFKEIKDLRVYNSVTSSNNFYLEKILKDEYFREGFYNSTCVEIELQGILILTIINKENIITEIKNIEEFNKLKTFILTILRDNRYLLPIFNQWITKESKFISRSLRKELILLKQKYIIELVSKISELGCKIVSVNKEIIILNINKKEGIKNYIKYISSKISKYIKIKILRIFEKLIYLSPIENFYLKKKNNEDNTFNDNNKDKIYENNTLNDNKDKIHADNNKIYEDTDVVSFNSCNIPKRFLVDIFNNNVDNNYLYSLALKNKNIDIPLLLKIYSFISDKENVRSNIYKLLKRNEFADDEEYIREYICMDIECICGSDNILRIFSDGGRIGSIEYTNGIVDYNKCNRCYGKYSLENIEEVIIKYLNNKLIEYFEEERICSRCKDIKKNRINNKCGCGGIYKIERNREFLDVIR</sequence>
<dbReference type="GO" id="GO:0003677">
    <property type="term" value="F:DNA binding"/>
    <property type="evidence" value="ECO:0007669"/>
    <property type="project" value="UniProtKB-KW"/>
</dbReference>
<dbReference type="OrthoDB" id="10060449at2759"/>
<dbReference type="Pfam" id="PF22634">
    <property type="entry name" value="POL2_thumb"/>
    <property type="match status" value="1"/>
</dbReference>
<dbReference type="InterPro" id="IPR023211">
    <property type="entry name" value="DNA_pol_palm_dom_sf"/>
</dbReference>
<comment type="function">
    <text evidence="15">DNA polymerase II participates in chromosomal DNA replication.</text>
</comment>
<evidence type="ECO:0000256" key="14">
    <source>
        <dbReference type="ARBA" id="ARBA00023242"/>
    </source>
</evidence>